<keyword evidence="1" id="KW-1133">Transmembrane helix</keyword>
<sequence length="90" mass="10658">MKEQKIRNLEMIQTVILRMSSNCFALKGWTVALVAGVLALYGSNDITHQSIIIIFVPIIIFWMLDSYYLQLERKYRVLFEIVKEENERNF</sequence>
<dbReference type="OrthoDB" id="573709at2"/>
<keyword evidence="1" id="KW-0472">Membrane</keyword>
<evidence type="ECO:0000256" key="1">
    <source>
        <dbReference type="SAM" id="Phobius"/>
    </source>
</evidence>
<keyword evidence="3" id="KW-1185">Reference proteome</keyword>
<accession>A0A419V0C9</accession>
<protein>
    <submittedName>
        <fullName evidence="2">Uncharacterized protein</fullName>
    </submittedName>
</protein>
<organism evidence="2 3">
    <name type="scientific">Sinobaca qinghaiensis</name>
    <dbReference type="NCBI Taxonomy" id="342944"/>
    <lineage>
        <taxon>Bacteria</taxon>
        <taxon>Bacillati</taxon>
        <taxon>Bacillota</taxon>
        <taxon>Bacilli</taxon>
        <taxon>Bacillales</taxon>
        <taxon>Sporolactobacillaceae</taxon>
        <taxon>Sinobaca</taxon>
    </lineage>
</organism>
<comment type="caution">
    <text evidence="2">The sequence shown here is derived from an EMBL/GenBank/DDBJ whole genome shotgun (WGS) entry which is preliminary data.</text>
</comment>
<gene>
    <name evidence="2" type="ORF">ATL39_2785</name>
</gene>
<reference evidence="2 3" key="1">
    <citation type="submission" date="2018-09" db="EMBL/GenBank/DDBJ databases">
        <title>Genomic Encyclopedia of Archaeal and Bacterial Type Strains, Phase II (KMG-II): from individual species to whole genera.</title>
        <authorList>
            <person name="Goeker M."/>
        </authorList>
    </citation>
    <scope>NUCLEOTIDE SEQUENCE [LARGE SCALE GENOMIC DNA]</scope>
    <source>
        <strain evidence="2 3">DSM 17008</strain>
    </source>
</reference>
<dbReference type="Proteomes" id="UP000285120">
    <property type="component" value="Unassembled WGS sequence"/>
</dbReference>
<feature type="transmembrane region" description="Helical" evidence="1">
    <location>
        <begin position="21"/>
        <end position="42"/>
    </location>
</feature>
<name>A0A419V0C9_9BACL</name>
<dbReference type="EMBL" id="RAPK01000010">
    <property type="protein sequence ID" value="RKD71388.1"/>
    <property type="molecule type" value="Genomic_DNA"/>
</dbReference>
<dbReference type="AlphaFoldDB" id="A0A419V0C9"/>
<dbReference type="RefSeq" id="WP_120193921.1">
    <property type="nucleotide sequence ID" value="NZ_RAPK01000010.1"/>
</dbReference>
<feature type="transmembrane region" description="Helical" evidence="1">
    <location>
        <begin position="48"/>
        <end position="69"/>
    </location>
</feature>
<evidence type="ECO:0000313" key="2">
    <source>
        <dbReference type="EMBL" id="RKD71388.1"/>
    </source>
</evidence>
<keyword evidence="1" id="KW-0812">Transmembrane</keyword>
<proteinExistence type="predicted"/>
<evidence type="ECO:0000313" key="3">
    <source>
        <dbReference type="Proteomes" id="UP000285120"/>
    </source>
</evidence>